<dbReference type="Proteomes" id="UP000076925">
    <property type="component" value="Unassembled WGS sequence"/>
</dbReference>
<reference evidence="1 2" key="1">
    <citation type="journal article" date="2013" name="Genome Biol. Evol.">
        <title>Genomes of Stigonematalean cyanobacteria (subsection V) and the evolution of oxygenic photosynthesis from prokaryotes to plastids.</title>
        <authorList>
            <person name="Dagan T."/>
            <person name="Roettger M."/>
            <person name="Stucken K."/>
            <person name="Landan G."/>
            <person name="Koch R."/>
            <person name="Major P."/>
            <person name="Gould S.B."/>
            <person name="Goremykin V.V."/>
            <person name="Rippka R."/>
            <person name="Tandeau de Marsac N."/>
            <person name="Gugger M."/>
            <person name="Lockhart P.J."/>
            <person name="Allen J.F."/>
            <person name="Brune I."/>
            <person name="Maus I."/>
            <person name="Puhler A."/>
            <person name="Martin W.F."/>
        </authorList>
    </citation>
    <scope>NUCLEOTIDE SEQUENCE [LARGE SCALE GENOMIC DNA]</scope>
    <source>
        <strain evidence="1 2">PCC 7110</strain>
    </source>
</reference>
<protein>
    <submittedName>
        <fullName evidence="1">Uncharacterized protein</fullName>
    </submittedName>
</protein>
<dbReference type="RefSeq" id="WP_017740868.1">
    <property type="nucleotide sequence ID" value="NZ_KQ976356.1"/>
</dbReference>
<dbReference type="STRING" id="128403.WA1_51415"/>
<sequence length="72" mass="8401">MSNYYVFVKEHYFRPVKVEADSIEDAVDKVASEKGESLTIEHHSTGHWTEWLVEDETGIRHYHCVGIGYVKF</sequence>
<proteinExistence type="predicted"/>
<gene>
    <name evidence="1" type="ORF">WA1_51415</name>
</gene>
<accession>A0A139WQA7</accession>
<evidence type="ECO:0000313" key="2">
    <source>
        <dbReference type="Proteomes" id="UP000076925"/>
    </source>
</evidence>
<comment type="caution">
    <text evidence="1">The sequence shown here is derived from an EMBL/GenBank/DDBJ whole genome shotgun (WGS) entry which is preliminary data.</text>
</comment>
<dbReference type="AlphaFoldDB" id="A0A139WQA7"/>
<dbReference type="OrthoDB" id="582786at2"/>
<keyword evidence="2" id="KW-1185">Reference proteome</keyword>
<name>A0A139WQA7_9CYAN</name>
<organism evidence="1 2">
    <name type="scientific">Scytonema hofmannii PCC 7110</name>
    <dbReference type="NCBI Taxonomy" id="128403"/>
    <lineage>
        <taxon>Bacteria</taxon>
        <taxon>Bacillati</taxon>
        <taxon>Cyanobacteriota</taxon>
        <taxon>Cyanophyceae</taxon>
        <taxon>Nostocales</taxon>
        <taxon>Scytonemataceae</taxon>
        <taxon>Scytonema</taxon>
    </lineage>
</organism>
<evidence type="ECO:0000313" key="1">
    <source>
        <dbReference type="EMBL" id="KYC34608.1"/>
    </source>
</evidence>
<dbReference type="EMBL" id="ANNX02000078">
    <property type="protein sequence ID" value="KYC34608.1"/>
    <property type="molecule type" value="Genomic_DNA"/>
</dbReference>